<reference evidence="2 3" key="1">
    <citation type="submission" date="2013-02" db="EMBL/GenBank/DDBJ databases">
        <title>The Genome Annotation of Plasmodium falciparum Palo Alto/Uganda.</title>
        <authorList>
            <consortium name="The Broad Institute Genome Sequencing Platform"/>
            <consortium name="The Broad Institute Genome Sequencing Center for Infectious Disease"/>
            <person name="Neafsey D."/>
            <person name="Hoffman S."/>
            <person name="Volkman S."/>
            <person name="Rosenthal P."/>
            <person name="Walker B."/>
            <person name="Young S.K."/>
            <person name="Zeng Q."/>
            <person name="Gargeya S."/>
            <person name="Fitzgerald M."/>
            <person name="Haas B."/>
            <person name="Abouelleil A."/>
            <person name="Allen A.W."/>
            <person name="Alvarado L."/>
            <person name="Arachchi H.M."/>
            <person name="Berlin A.M."/>
            <person name="Chapman S.B."/>
            <person name="Gainer-Dewar J."/>
            <person name="Goldberg J."/>
            <person name="Griggs A."/>
            <person name="Gujja S."/>
            <person name="Hansen M."/>
            <person name="Howarth C."/>
            <person name="Imamovic A."/>
            <person name="Ireland A."/>
            <person name="Larimer J."/>
            <person name="McCowan C."/>
            <person name="Murphy C."/>
            <person name="Pearson M."/>
            <person name="Poon T.W."/>
            <person name="Priest M."/>
            <person name="Roberts A."/>
            <person name="Saif S."/>
            <person name="Shea T."/>
            <person name="Sisk P."/>
            <person name="Sykes S."/>
            <person name="Wortman J."/>
            <person name="Nusbaum C."/>
            <person name="Birren B."/>
        </authorList>
    </citation>
    <scope>NUCLEOTIDE SEQUENCE [LARGE SCALE GENOMIC DNA]</scope>
    <source>
        <strain evidence="2 3">Palo Alto/Uganda</strain>
    </source>
</reference>
<evidence type="ECO:0000313" key="3">
    <source>
        <dbReference type="Proteomes" id="UP000019103"/>
    </source>
</evidence>
<name>W4IRK6_PLAFP</name>
<reference evidence="2 3" key="2">
    <citation type="submission" date="2013-02" db="EMBL/GenBank/DDBJ databases">
        <title>The Genome Sequence of Plasmodium falciparum Palo Alto/Uganda.</title>
        <authorList>
            <consortium name="The Broad Institute Genome Sequencing Platform"/>
            <consortium name="The Broad Institute Genome Sequencing Center for Infectious Disease"/>
            <person name="Neafsey D."/>
            <person name="Cheeseman I."/>
            <person name="Volkman S."/>
            <person name="Adams J."/>
            <person name="Walker B."/>
            <person name="Young S.K."/>
            <person name="Zeng Q."/>
            <person name="Gargeya S."/>
            <person name="Fitzgerald M."/>
            <person name="Haas B."/>
            <person name="Abouelleil A."/>
            <person name="Alvarado L."/>
            <person name="Arachchi H.M."/>
            <person name="Berlin A.M."/>
            <person name="Chapman S.B."/>
            <person name="Dewar J."/>
            <person name="Goldberg J."/>
            <person name="Griggs A."/>
            <person name="Gujja S."/>
            <person name="Hansen M."/>
            <person name="Howarth C."/>
            <person name="Imamovic A."/>
            <person name="Larimer J."/>
            <person name="McCowan C."/>
            <person name="Murphy C."/>
            <person name="Neiman D."/>
            <person name="Pearson M."/>
            <person name="Priest M."/>
            <person name="Roberts A."/>
            <person name="Saif S."/>
            <person name="Shea T."/>
            <person name="Sisk P."/>
            <person name="Sykes S."/>
            <person name="Wortman J."/>
            <person name="Nusbaum C."/>
            <person name="Birren B."/>
        </authorList>
    </citation>
    <scope>NUCLEOTIDE SEQUENCE [LARGE SCALE GENOMIC DNA]</scope>
    <source>
        <strain evidence="2 3">Palo Alto/Uganda</strain>
    </source>
</reference>
<keyword evidence="1" id="KW-1133">Transmembrane helix</keyword>
<sequence>MYQLRVKLMIYHQLKNNIYTYFCSFDCLLFKSSTNTYAQICTFFLFLFFLMKLKKSVYNIF</sequence>
<organism evidence="2 3">
    <name type="scientific">Plasmodium falciparum (isolate Palo Alto / Uganda)</name>
    <dbReference type="NCBI Taxonomy" id="57270"/>
    <lineage>
        <taxon>Eukaryota</taxon>
        <taxon>Sar</taxon>
        <taxon>Alveolata</taxon>
        <taxon>Apicomplexa</taxon>
        <taxon>Aconoidasida</taxon>
        <taxon>Haemosporida</taxon>
        <taxon>Plasmodiidae</taxon>
        <taxon>Plasmodium</taxon>
        <taxon>Plasmodium (Laverania)</taxon>
    </lineage>
</organism>
<accession>W4IRK6</accession>
<dbReference type="EMBL" id="KI927387">
    <property type="protein sequence ID" value="ETW52705.1"/>
    <property type="molecule type" value="Genomic_DNA"/>
</dbReference>
<protein>
    <submittedName>
        <fullName evidence="2">Uncharacterized protein</fullName>
    </submittedName>
</protein>
<evidence type="ECO:0000256" key="1">
    <source>
        <dbReference type="SAM" id="Phobius"/>
    </source>
</evidence>
<evidence type="ECO:0000313" key="2">
    <source>
        <dbReference type="EMBL" id="ETW52705.1"/>
    </source>
</evidence>
<proteinExistence type="predicted"/>
<keyword evidence="1" id="KW-0812">Transmembrane</keyword>
<dbReference type="AlphaFoldDB" id="W4IRK6"/>
<dbReference type="Proteomes" id="UP000019103">
    <property type="component" value="Unassembled WGS sequence"/>
</dbReference>
<keyword evidence="1" id="KW-0472">Membrane</keyword>
<gene>
    <name evidence="2" type="ORF">PFUGPA_05012</name>
</gene>
<feature type="transmembrane region" description="Helical" evidence="1">
    <location>
        <begin position="36"/>
        <end position="53"/>
    </location>
</feature>